<gene>
    <name evidence="2" type="ORF">H9629_05170</name>
</gene>
<comment type="caution">
    <text evidence="2">The sequence shown here is derived from an EMBL/GenBank/DDBJ whole genome shotgun (WGS) entry which is preliminary data.</text>
</comment>
<evidence type="ECO:0000256" key="1">
    <source>
        <dbReference type="SAM" id="MobiDB-lite"/>
    </source>
</evidence>
<feature type="region of interest" description="Disordered" evidence="1">
    <location>
        <begin position="21"/>
        <end position="114"/>
    </location>
</feature>
<dbReference type="PROSITE" id="PS51257">
    <property type="entry name" value="PROKAR_LIPOPROTEIN"/>
    <property type="match status" value="1"/>
</dbReference>
<sequence length="114" mass="11602">MKKLLIALGLVTTVALVGCNKEKAPETGATTGEHLENAADQAGHDIKNDTREAEVKSEQALDKAAEETAKAADDAAAAASRAADATAEAARKATASTAAAVEEGAQDVREKAEN</sequence>
<evidence type="ECO:0000313" key="2">
    <source>
        <dbReference type="EMBL" id="MBD8008732.1"/>
    </source>
</evidence>
<reference evidence="2 3" key="1">
    <citation type="submission" date="2020-08" db="EMBL/GenBank/DDBJ databases">
        <title>A Genomic Blueprint of the Chicken Gut Microbiome.</title>
        <authorList>
            <person name="Gilroy R."/>
            <person name="Ravi A."/>
            <person name="Getino M."/>
            <person name="Pursley I."/>
            <person name="Horton D.L."/>
            <person name="Alikhan N.-F."/>
            <person name="Baker D."/>
            <person name="Gharbi K."/>
            <person name="Hall N."/>
            <person name="Watson M."/>
            <person name="Adriaenssens E.M."/>
            <person name="Foster-Nyarko E."/>
            <person name="Jarju S."/>
            <person name="Secka A."/>
            <person name="Antonio M."/>
            <person name="Oren A."/>
            <person name="Chaudhuri R."/>
            <person name="La Ragione R.M."/>
            <person name="Hildebrand F."/>
            <person name="Pallen M.J."/>
        </authorList>
    </citation>
    <scope>NUCLEOTIDE SEQUENCE [LARGE SCALE GENOMIC DNA]</scope>
    <source>
        <strain evidence="2 3">Sa1BUA6</strain>
    </source>
</reference>
<dbReference type="Proteomes" id="UP000621930">
    <property type="component" value="Unassembled WGS sequence"/>
</dbReference>
<evidence type="ECO:0000313" key="3">
    <source>
        <dbReference type="Proteomes" id="UP000621930"/>
    </source>
</evidence>
<dbReference type="RefSeq" id="WP_064095954.1">
    <property type="nucleotide sequence ID" value="NZ_JACSPT010000005.1"/>
</dbReference>
<name>A0ABR8VVD6_9GAMM</name>
<accession>A0ABR8VVD6</accession>
<protein>
    <recommendedName>
        <fullName evidence="4">Protein tolA</fullName>
    </recommendedName>
</protein>
<organism evidence="2 3">
    <name type="scientific">Acinetobacter pecorum</name>
    <dbReference type="NCBI Taxonomy" id="2762215"/>
    <lineage>
        <taxon>Bacteria</taxon>
        <taxon>Pseudomonadati</taxon>
        <taxon>Pseudomonadota</taxon>
        <taxon>Gammaproteobacteria</taxon>
        <taxon>Moraxellales</taxon>
        <taxon>Moraxellaceae</taxon>
        <taxon>Acinetobacter</taxon>
    </lineage>
</organism>
<feature type="compositionally biased region" description="Basic and acidic residues" evidence="1">
    <location>
        <begin position="33"/>
        <end position="73"/>
    </location>
</feature>
<evidence type="ECO:0008006" key="4">
    <source>
        <dbReference type="Google" id="ProtNLM"/>
    </source>
</evidence>
<feature type="compositionally biased region" description="Low complexity" evidence="1">
    <location>
        <begin position="74"/>
        <end position="100"/>
    </location>
</feature>
<proteinExistence type="predicted"/>
<keyword evidence="3" id="KW-1185">Reference proteome</keyword>
<dbReference type="EMBL" id="JACSPT010000005">
    <property type="protein sequence ID" value="MBD8008732.1"/>
    <property type="molecule type" value="Genomic_DNA"/>
</dbReference>